<keyword evidence="2" id="KW-0548">Nucleotidyltransferase</keyword>
<organism evidence="2 3">
    <name type="scientific">Dissostichus eleginoides</name>
    <name type="common">Patagonian toothfish</name>
    <name type="synonym">Dissostichus amissus</name>
    <dbReference type="NCBI Taxonomy" id="100907"/>
    <lineage>
        <taxon>Eukaryota</taxon>
        <taxon>Metazoa</taxon>
        <taxon>Chordata</taxon>
        <taxon>Craniata</taxon>
        <taxon>Vertebrata</taxon>
        <taxon>Euteleostomi</taxon>
        <taxon>Actinopterygii</taxon>
        <taxon>Neopterygii</taxon>
        <taxon>Teleostei</taxon>
        <taxon>Neoteleostei</taxon>
        <taxon>Acanthomorphata</taxon>
        <taxon>Eupercaria</taxon>
        <taxon>Perciformes</taxon>
        <taxon>Notothenioidei</taxon>
        <taxon>Nototheniidae</taxon>
        <taxon>Dissostichus</taxon>
    </lineage>
</organism>
<keyword evidence="2" id="KW-0808">Transferase</keyword>
<evidence type="ECO:0000256" key="1">
    <source>
        <dbReference type="SAM" id="MobiDB-lite"/>
    </source>
</evidence>
<feature type="region of interest" description="Disordered" evidence="1">
    <location>
        <begin position="33"/>
        <end position="68"/>
    </location>
</feature>
<accession>A0AAD9CKW1</accession>
<proteinExistence type="predicted"/>
<sequence>MMRGVSTAVQSQWSVRRDLLITQHYGLLHNITSGSSLTEQRSERRREEMEGRRMKRGGSVRKKYEVGD</sequence>
<comment type="caution">
    <text evidence="2">The sequence shown here is derived from an EMBL/GenBank/DDBJ whole genome shotgun (WGS) entry which is preliminary data.</text>
</comment>
<protein>
    <submittedName>
        <fullName evidence="2">2-C-methyl-D-erythritol 4-phosphate cytidylyltransferase</fullName>
    </submittedName>
</protein>
<evidence type="ECO:0000313" key="2">
    <source>
        <dbReference type="EMBL" id="KAK1901559.1"/>
    </source>
</evidence>
<gene>
    <name evidence="2" type="ORF">KUDE01_004525</name>
</gene>
<dbReference type="EMBL" id="JASDAP010000006">
    <property type="protein sequence ID" value="KAK1901559.1"/>
    <property type="molecule type" value="Genomic_DNA"/>
</dbReference>
<dbReference type="Proteomes" id="UP001228049">
    <property type="component" value="Unassembled WGS sequence"/>
</dbReference>
<keyword evidence="3" id="KW-1185">Reference proteome</keyword>
<name>A0AAD9CKW1_DISEL</name>
<dbReference type="AlphaFoldDB" id="A0AAD9CKW1"/>
<evidence type="ECO:0000313" key="3">
    <source>
        <dbReference type="Proteomes" id="UP001228049"/>
    </source>
</evidence>
<feature type="compositionally biased region" description="Basic and acidic residues" evidence="1">
    <location>
        <begin position="40"/>
        <end position="52"/>
    </location>
</feature>
<dbReference type="GO" id="GO:0016779">
    <property type="term" value="F:nucleotidyltransferase activity"/>
    <property type="evidence" value="ECO:0007669"/>
    <property type="project" value="UniProtKB-KW"/>
</dbReference>
<reference evidence="2" key="1">
    <citation type="submission" date="2023-04" db="EMBL/GenBank/DDBJ databases">
        <title>Chromosome-level genome of Chaenocephalus aceratus.</title>
        <authorList>
            <person name="Park H."/>
        </authorList>
    </citation>
    <scope>NUCLEOTIDE SEQUENCE</scope>
    <source>
        <strain evidence="2">DE</strain>
        <tissue evidence="2">Muscle</tissue>
    </source>
</reference>